<evidence type="ECO:0000313" key="2">
    <source>
        <dbReference type="Proteomes" id="UP000324222"/>
    </source>
</evidence>
<accession>A0A5B7DSL1</accession>
<dbReference type="Proteomes" id="UP000324222">
    <property type="component" value="Unassembled WGS sequence"/>
</dbReference>
<proteinExistence type="predicted"/>
<comment type="caution">
    <text evidence="1">The sequence shown here is derived from an EMBL/GenBank/DDBJ whole genome shotgun (WGS) entry which is preliminary data.</text>
</comment>
<gene>
    <name evidence="1" type="ORF">E2C01_017335</name>
</gene>
<protein>
    <submittedName>
        <fullName evidence="1">Uncharacterized protein</fullName>
    </submittedName>
</protein>
<name>A0A5B7DSL1_PORTR</name>
<organism evidence="1 2">
    <name type="scientific">Portunus trituberculatus</name>
    <name type="common">Swimming crab</name>
    <name type="synonym">Neptunus trituberculatus</name>
    <dbReference type="NCBI Taxonomy" id="210409"/>
    <lineage>
        <taxon>Eukaryota</taxon>
        <taxon>Metazoa</taxon>
        <taxon>Ecdysozoa</taxon>
        <taxon>Arthropoda</taxon>
        <taxon>Crustacea</taxon>
        <taxon>Multicrustacea</taxon>
        <taxon>Malacostraca</taxon>
        <taxon>Eumalacostraca</taxon>
        <taxon>Eucarida</taxon>
        <taxon>Decapoda</taxon>
        <taxon>Pleocyemata</taxon>
        <taxon>Brachyura</taxon>
        <taxon>Eubrachyura</taxon>
        <taxon>Portunoidea</taxon>
        <taxon>Portunidae</taxon>
        <taxon>Portuninae</taxon>
        <taxon>Portunus</taxon>
    </lineage>
</organism>
<sequence>MSGVSKPSTASSSGLLRRNSIPYMESSMFSGMLNCCRMPPTESTVEAFLYCTHQWERKLQLGHTKHLFLATYGGIFTKSLMTCKENKTTRTMSYQREHTLISRQPELMGKTQWWGIKQTEDDYHQNGPKDMGNLHSRQRSAGYSWICGLFINVQWKIDASQHSLNRKNVRGYPSRSHKARQRSWSGESTALMGGAQRFFLTTVNTCTANGNTSLAQQEHPRNTSLYLCNGYRGKQFVTSEMLVVFRVTHSLFITKGCPYQGHVLHCGCHRAHKLRTTFQSLGILSLSSFSFPLTRLPSISPTSYLVPNLFLIPFAESLPSTTPQPYTHSHTCTERVNPTLRFILE</sequence>
<evidence type="ECO:0000313" key="1">
    <source>
        <dbReference type="EMBL" id="MPC24255.1"/>
    </source>
</evidence>
<dbReference type="AlphaFoldDB" id="A0A5B7DSL1"/>
<keyword evidence="2" id="KW-1185">Reference proteome</keyword>
<dbReference type="EMBL" id="VSRR010001307">
    <property type="protein sequence ID" value="MPC24255.1"/>
    <property type="molecule type" value="Genomic_DNA"/>
</dbReference>
<reference evidence="1 2" key="1">
    <citation type="submission" date="2019-05" db="EMBL/GenBank/DDBJ databases">
        <title>Another draft genome of Portunus trituberculatus and its Hox gene families provides insights of decapod evolution.</title>
        <authorList>
            <person name="Jeong J.-H."/>
            <person name="Song I."/>
            <person name="Kim S."/>
            <person name="Choi T."/>
            <person name="Kim D."/>
            <person name="Ryu S."/>
            <person name="Kim W."/>
        </authorList>
    </citation>
    <scope>NUCLEOTIDE SEQUENCE [LARGE SCALE GENOMIC DNA]</scope>
    <source>
        <tissue evidence="1">Muscle</tissue>
    </source>
</reference>